<dbReference type="SUPFAM" id="SSF52172">
    <property type="entry name" value="CheY-like"/>
    <property type="match status" value="1"/>
</dbReference>
<keyword evidence="2" id="KW-0805">Transcription regulation</keyword>
<keyword evidence="1" id="KW-0902">Two-component regulatory system</keyword>
<feature type="domain" description="Response regulatory" evidence="6">
    <location>
        <begin position="1"/>
        <end position="79"/>
    </location>
</feature>
<dbReference type="GO" id="GO:0009736">
    <property type="term" value="P:cytokinin-activated signaling pathway"/>
    <property type="evidence" value="ECO:0007669"/>
    <property type="project" value="InterPro"/>
</dbReference>
<dbReference type="AlphaFoldDB" id="A0A7J9J139"/>
<dbReference type="Gene3D" id="3.40.50.2300">
    <property type="match status" value="1"/>
</dbReference>
<proteinExistence type="predicted"/>
<keyword evidence="8" id="KW-1185">Reference proteome</keyword>
<dbReference type="Pfam" id="PF00072">
    <property type="entry name" value="Response_reg"/>
    <property type="match status" value="1"/>
</dbReference>
<evidence type="ECO:0000313" key="7">
    <source>
        <dbReference type="EMBL" id="MBA0828089.1"/>
    </source>
</evidence>
<dbReference type="InterPro" id="IPR011006">
    <property type="entry name" value="CheY-like_superfamily"/>
</dbReference>
<dbReference type="InterPro" id="IPR001789">
    <property type="entry name" value="Sig_transdc_resp-reg_receiver"/>
</dbReference>
<evidence type="ECO:0000256" key="5">
    <source>
        <dbReference type="PROSITE-ProRule" id="PRU00169"/>
    </source>
</evidence>
<evidence type="ECO:0000256" key="2">
    <source>
        <dbReference type="ARBA" id="ARBA00023015"/>
    </source>
</evidence>
<dbReference type="Proteomes" id="UP000593575">
    <property type="component" value="Unassembled WGS sequence"/>
</dbReference>
<evidence type="ECO:0000313" key="8">
    <source>
        <dbReference type="Proteomes" id="UP000593575"/>
    </source>
</evidence>
<dbReference type="GO" id="GO:0000160">
    <property type="term" value="P:phosphorelay signal transduction system"/>
    <property type="evidence" value="ECO:0007669"/>
    <property type="project" value="UniProtKB-KW"/>
</dbReference>
<organism evidence="7 8">
    <name type="scientific">Gossypium armourianum</name>
    <dbReference type="NCBI Taxonomy" id="34283"/>
    <lineage>
        <taxon>Eukaryota</taxon>
        <taxon>Viridiplantae</taxon>
        <taxon>Streptophyta</taxon>
        <taxon>Embryophyta</taxon>
        <taxon>Tracheophyta</taxon>
        <taxon>Spermatophyta</taxon>
        <taxon>Magnoliopsida</taxon>
        <taxon>eudicotyledons</taxon>
        <taxon>Gunneridae</taxon>
        <taxon>Pentapetalae</taxon>
        <taxon>rosids</taxon>
        <taxon>malvids</taxon>
        <taxon>Malvales</taxon>
        <taxon>Malvaceae</taxon>
        <taxon>Malvoideae</taxon>
        <taxon>Gossypium</taxon>
    </lineage>
</organism>
<sequence length="105" mass="12268">MFRENMNIYDLVITSVNMPDMDAFKLLELMGLEMGLLVIMLSVHGDTKLVKKGITHGTCDYLFKPVRIAELKNIWQHVVRKKIDFRDHINTLNQDNRHEDEDPSI</sequence>
<evidence type="ECO:0000256" key="1">
    <source>
        <dbReference type="ARBA" id="ARBA00023012"/>
    </source>
</evidence>
<dbReference type="InterPro" id="IPR045279">
    <property type="entry name" value="ARR-like"/>
</dbReference>
<reference evidence="7 8" key="1">
    <citation type="journal article" date="2019" name="Genome Biol. Evol.">
        <title>Insights into the evolution of the New World diploid cottons (Gossypium, subgenus Houzingenia) based on genome sequencing.</title>
        <authorList>
            <person name="Grover C.E."/>
            <person name="Arick M.A. 2nd"/>
            <person name="Thrash A."/>
            <person name="Conover J.L."/>
            <person name="Sanders W.S."/>
            <person name="Peterson D.G."/>
            <person name="Frelichowski J.E."/>
            <person name="Scheffler J.A."/>
            <person name="Scheffler B.E."/>
            <person name="Wendel J.F."/>
        </authorList>
    </citation>
    <scope>NUCLEOTIDE SEQUENCE [LARGE SCALE GENOMIC DNA]</scope>
    <source>
        <strain evidence="7">6</strain>
        <tissue evidence="7">Leaf</tissue>
    </source>
</reference>
<accession>A0A7J9J139</accession>
<comment type="caution">
    <text evidence="5">Lacks conserved residue(s) required for the propagation of feature annotation.</text>
</comment>
<evidence type="ECO:0000259" key="6">
    <source>
        <dbReference type="PROSITE" id="PS50110"/>
    </source>
</evidence>
<keyword evidence="4" id="KW-0539">Nucleus</keyword>
<dbReference type="PANTHER" id="PTHR43874:SF205">
    <property type="entry name" value="TWO-COMPONENT RESPONSE REGULATOR ORR23"/>
    <property type="match status" value="1"/>
</dbReference>
<keyword evidence="3" id="KW-0804">Transcription</keyword>
<dbReference type="PANTHER" id="PTHR43874">
    <property type="entry name" value="TWO-COMPONENT RESPONSE REGULATOR"/>
    <property type="match status" value="1"/>
</dbReference>
<gene>
    <name evidence="7" type="ORF">Goarm_012810</name>
</gene>
<evidence type="ECO:0000256" key="4">
    <source>
        <dbReference type="ARBA" id="ARBA00023242"/>
    </source>
</evidence>
<name>A0A7J9J139_9ROSI</name>
<dbReference type="PROSITE" id="PS50110">
    <property type="entry name" value="RESPONSE_REGULATORY"/>
    <property type="match status" value="1"/>
</dbReference>
<comment type="caution">
    <text evidence="7">The sequence shown here is derived from an EMBL/GenBank/DDBJ whole genome shotgun (WGS) entry which is preliminary data.</text>
</comment>
<dbReference type="EMBL" id="JABFAE010000005">
    <property type="protein sequence ID" value="MBA0828089.1"/>
    <property type="molecule type" value="Genomic_DNA"/>
</dbReference>
<evidence type="ECO:0000256" key="3">
    <source>
        <dbReference type="ARBA" id="ARBA00023163"/>
    </source>
</evidence>
<protein>
    <recommendedName>
        <fullName evidence="6">Response regulatory domain-containing protein</fullName>
    </recommendedName>
</protein>